<name>A0A1I0AIW6_9BACT</name>
<proteinExistence type="predicted"/>
<evidence type="ECO:0000313" key="1">
    <source>
        <dbReference type="EMBL" id="SES93786.1"/>
    </source>
</evidence>
<dbReference type="STRING" id="82805.SAMN04487998_0722"/>
<dbReference type="PANTHER" id="PTHR39624">
    <property type="entry name" value="PROTEIN INVOLVED IN RIMO-MEDIATED BETA-METHYLTHIOLATION OF RIBOSOMAL PROTEIN S12 YCAO"/>
    <property type="match status" value="1"/>
</dbReference>
<dbReference type="OrthoDB" id="9791538at2"/>
<dbReference type="EMBL" id="FOHS01000001">
    <property type="protein sequence ID" value="SES93786.1"/>
    <property type="molecule type" value="Genomic_DNA"/>
</dbReference>
<gene>
    <name evidence="1" type="ORF">SAMN04487998_0722</name>
</gene>
<dbReference type="InterPro" id="IPR015946">
    <property type="entry name" value="KH_dom-like_a/b"/>
</dbReference>
<evidence type="ECO:0000313" key="2">
    <source>
        <dbReference type="Proteomes" id="UP000198697"/>
    </source>
</evidence>
<sequence>MTDTPLNEYTVAVKVGPEALTADVRAGRHTWLVDEPTAVGGLDRGPTPYDLLLSALGACTAITLRLYASRKQWPLEGIEVRLRHGRVHEQDCEKCEEPGHMLEQVDKELRLLGPLTPEQRKRLEIISSKCPVQKTLQASLRIVTTVVE</sequence>
<dbReference type="AlphaFoldDB" id="A0A1I0AIW6"/>
<dbReference type="SUPFAM" id="SSF82784">
    <property type="entry name" value="OsmC-like"/>
    <property type="match status" value="1"/>
</dbReference>
<dbReference type="Proteomes" id="UP000198697">
    <property type="component" value="Unassembled WGS sequence"/>
</dbReference>
<organism evidence="1 2">
    <name type="scientific">Hymenobacter actinosclerus</name>
    <dbReference type="NCBI Taxonomy" id="82805"/>
    <lineage>
        <taxon>Bacteria</taxon>
        <taxon>Pseudomonadati</taxon>
        <taxon>Bacteroidota</taxon>
        <taxon>Cytophagia</taxon>
        <taxon>Cytophagales</taxon>
        <taxon>Hymenobacteraceae</taxon>
        <taxon>Hymenobacter</taxon>
    </lineage>
</organism>
<reference evidence="2" key="1">
    <citation type="submission" date="2016-10" db="EMBL/GenBank/DDBJ databases">
        <authorList>
            <person name="Varghese N."/>
            <person name="Submissions S."/>
        </authorList>
    </citation>
    <scope>NUCLEOTIDE SEQUENCE [LARGE SCALE GENOMIC DNA]</scope>
    <source>
        <strain evidence="2">DSM 15310</strain>
    </source>
</reference>
<keyword evidence="2" id="KW-1185">Reference proteome</keyword>
<dbReference type="InterPro" id="IPR003718">
    <property type="entry name" value="OsmC/Ohr_fam"/>
</dbReference>
<dbReference type="PANTHER" id="PTHR39624:SF2">
    <property type="entry name" value="OSMC-LIKE PROTEIN"/>
    <property type="match status" value="1"/>
</dbReference>
<protein>
    <submittedName>
        <fullName evidence="1">Putative redox protein</fullName>
    </submittedName>
</protein>
<dbReference type="Pfam" id="PF02566">
    <property type="entry name" value="OsmC"/>
    <property type="match status" value="1"/>
</dbReference>
<dbReference type="RefSeq" id="WP_092769580.1">
    <property type="nucleotide sequence ID" value="NZ_FOHS01000001.1"/>
</dbReference>
<dbReference type="InterPro" id="IPR036102">
    <property type="entry name" value="OsmC/Ohrsf"/>
</dbReference>
<accession>A0A1I0AIW6</accession>
<dbReference type="Gene3D" id="3.30.300.20">
    <property type="match status" value="1"/>
</dbReference>